<dbReference type="PROSITE" id="PS51257">
    <property type="entry name" value="PROKAR_LIPOPROTEIN"/>
    <property type="match status" value="1"/>
</dbReference>
<accession>A0A1M6FWC1</accession>
<dbReference type="AlphaFoldDB" id="A0A1M6FWC1"/>
<sequence length="390" mass="45192">MKFQVVIIALLLLSCGQENKRVEKEQKAKDSVNALLMEASENLNADEWEAPVEKSTQEPKDISIHNLYIAMADKDEEEFLRQFPKDFKQFQSYFGWDTPNDAPHKLYEHSVHYIEYLFHLLRTNKYPSYEKNIIRICENGQWEADGVNYFQHHVLNYVREHKKYYLINELSNEKAKSVLFFLFDGPHPKFDADFASHLNTSKKQILEDLFETAFFDDNENPDPFPDDQTNSTYSLSDYMENEHFFIRDIDINNDGVLDKIVSAGPYQGDELLLFTNEGEAYQFALKTTNFSEDGGNQIVDVVAEPDGFFIKTAFPDGGLNEAYHHIAFNKNSWILTNSVYRTRSSNQKDAFIYVCDVAQGLNMAGTHFFEKLKGMPDEVEKDTVCTKEML</sequence>
<evidence type="ECO:0000313" key="1">
    <source>
        <dbReference type="EMBL" id="SHJ01974.1"/>
    </source>
</evidence>
<keyword evidence="2" id="KW-1185">Reference proteome</keyword>
<organism evidence="1 2">
    <name type="scientific">Pseudozobellia thermophila</name>
    <dbReference type="NCBI Taxonomy" id="192903"/>
    <lineage>
        <taxon>Bacteria</taxon>
        <taxon>Pseudomonadati</taxon>
        <taxon>Bacteroidota</taxon>
        <taxon>Flavobacteriia</taxon>
        <taxon>Flavobacteriales</taxon>
        <taxon>Flavobacteriaceae</taxon>
        <taxon>Pseudozobellia</taxon>
    </lineage>
</organism>
<dbReference type="Proteomes" id="UP000184543">
    <property type="component" value="Unassembled WGS sequence"/>
</dbReference>
<dbReference type="RefSeq" id="WP_072991544.1">
    <property type="nucleotide sequence ID" value="NZ_FQYU01000002.1"/>
</dbReference>
<evidence type="ECO:0000313" key="2">
    <source>
        <dbReference type="Proteomes" id="UP000184543"/>
    </source>
</evidence>
<dbReference type="EMBL" id="FQYU01000002">
    <property type="protein sequence ID" value="SHJ01974.1"/>
    <property type="molecule type" value="Genomic_DNA"/>
</dbReference>
<proteinExistence type="predicted"/>
<name>A0A1M6FWC1_9FLAO</name>
<protein>
    <submittedName>
        <fullName evidence="1">Uncharacterized protein</fullName>
    </submittedName>
</protein>
<dbReference type="OrthoDB" id="7054664at2"/>
<gene>
    <name evidence="1" type="ORF">SAMN04488513_102578</name>
</gene>
<reference evidence="2" key="1">
    <citation type="submission" date="2016-11" db="EMBL/GenBank/DDBJ databases">
        <authorList>
            <person name="Varghese N."/>
            <person name="Submissions S."/>
        </authorList>
    </citation>
    <scope>NUCLEOTIDE SEQUENCE [LARGE SCALE GENOMIC DNA]</scope>
    <source>
        <strain evidence="2">DSM 19858</strain>
    </source>
</reference>
<dbReference type="STRING" id="192903.SAMN04488513_102578"/>